<keyword evidence="4" id="KW-1185">Reference proteome</keyword>
<keyword evidence="2" id="KW-1133">Transmembrane helix</keyword>
<evidence type="ECO:0008006" key="5">
    <source>
        <dbReference type="Google" id="ProtNLM"/>
    </source>
</evidence>
<feature type="transmembrane region" description="Helical" evidence="2">
    <location>
        <begin position="34"/>
        <end position="56"/>
    </location>
</feature>
<feature type="transmembrane region" description="Helical" evidence="2">
    <location>
        <begin position="62"/>
        <end position="83"/>
    </location>
</feature>
<dbReference type="RefSeq" id="WP_245588681.1">
    <property type="nucleotide sequence ID" value="NZ_AUBJ02000001.1"/>
</dbReference>
<evidence type="ECO:0000256" key="1">
    <source>
        <dbReference type="SAM" id="MobiDB-lite"/>
    </source>
</evidence>
<evidence type="ECO:0000313" key="4">
    <source>
        <dbReference type="Proteomes" id="UP000791080"/>
    </source>
</evidence>
<dbReference type="EMBL" id="AUBJ02000001">
    <property type="protein sequence ID" value="MCP2332537.1"/>
    <property type="molecule type" value="Genomic_DNA"/>
</dbReference>
<dbReference type="InterPro" id="IPR019681">
    <property type="entry name" value="DUF2530"/>
</dbReference>
<accession>A0ABT1JJN1</accession>
<gene>
    <name evidence="3" type="ORF">G443_002807</name>
</gene>
<comment type="caution">
    <text evidence="3">The sequence shown here is derived from an EMBL/GenBank/DDBJ whole genome shotgun (WGS) entry which is preliminary data.</text>
</comment>
<evidence type="ECO:0000313" key="3">
    <source>
        <dbReference type="EMBL" id="MCP2332537.1"/>
    </source>
</evidence>
<proteinExistence type="predicted"/>
<name>A0ABT1JJN1_ACTCY</name>
<sequence>MAESHGNDEHQGGPPSRWKDLPPLSERLARSDPVVLVGTALWALAFLVLLVLNLTTSAELSTLVWTALSGSVLGLMGYGVMWWQRRARQRGSRTAQVGA</sequence>
<reference evidence="3 4" key="1">
    <citation type="submission" date="2013-07" db="EMBL/GenBank/DDBJ databases">
        <authorList>
            <consortium name="DOE Joint Genome Institute"/>
            <person name="Reeve W."/>
            <person name="Huntemann M."/>
            <person name="Han J."/>
            <person name="Chen A."/>
            <person name="Kyrpides N."/>
            <person name="Mavromatis K."/>
            <person name="Markowitz V."/>
            <person name="Palaniappan K."/>
            <person name="Ivanova N."/>
            <person name="Schaumberg A."/>
            <person name="Pati A."/>
            <person name="Liolios K."/>
            <person name="Nordberg H.P."/>
            <person name="Cantor M.N."/>
            <person name="Hua S.X."/>
            <person name="Woyke T."/>
        </authorList>
    </citation>
    <scope>NUCLEOTIDE SEQUENCE [LARGE SCALE GENOMIC DNA]</scope>
    <source>
        <strain evidence="3 4">DSM 43889</strain>
    </source>
</reference>
<dbReference type="Proteomes" id="UP000791080">
    <property type="component" value="Unassembled WGS sequence"/>
</dbReference>
<keyword evidence="2" id="KW-0812">Transmembrane</keyword>
<protein>
    <recommendedName>
        <fullName evidence="5">DUF2530 domain-containing protein</fullName>
    </recommendedName>
</protein>
<keyword evidence="2" id="KW-0472">Membrane</keyword>
<reference evidence="3 4" key="2">
    <citation type="submission" date="2022-06" db="EMBL/GenBank/DDBJ databases">
        <title>Genomic Encyclopedia of Type Strains, Phase I: the one thousand microbial genomes (KMG-I) project.</title>
        <authorList>
            <person name="Kyrpides N."/>
        </authorList>
    </citation>
    <scope>NUCLEOTIDE SEQUENCE [LARGE SCALE GENOMIC DNA]</scope>
    <source>
        <strain evidence="3 4">DSM 43889</strain>
    </source>
</reference>
<feature type="region of interest" description="Disordered" evidence="1">
    <location>
        <begin position="1"/>
        <end position="23"/>
    </location>
</feature>
<feature type="compositionally biased region" description="Basic and acidic residues" evidence="1">
    <location>
        <begin position="1"/>
        <end position="11"/>
    </location>
</feature>
<evidence type="ECO:0000256" key="2">
    <source>
        <dbReference type="SAM" id="Phobius"/>
    </source>
</evidence>
<organism evidence="3 4">
    <name type="scientific">Actinoalloteichus caeruleus DSM 43889</name>
    <dbReference type="NCBI Taxonomy" id="1120930"/>
    <lineage>
        <taxon>Bacteria</taxon>
        <taxon>Bacillati</taxon>
        <taxon>Actinomycetota</taxon>
        <taxon>Actinomycetes</taxon>
        <taxon>Pseudonocardiales</taxon>
        <taxon>Pseudonocardiaceae</taxon>
        <taxon>Actinoalloteichus</taxon>
        <taxon>Actinoalloteichus cyanogriseus</taxon>
    </lineage>
</organism>
<dbReference type="Pfam" id="PF10745">
    <property type="entry name" value="DUF2530"/>
    <property type="match status" value="1"/>
</dbReference>